<proteinExistence type="predicted"/>
<accession>A0A162T8W0</accession>
<dbReference type="STRING" id="747725.A0A162T8W0"/>
<evidence type="ECO:0000313" key="3">
    <source>
        <dbReference type="Proteomes" id="UP000077051"/>
    </source>
</evidence>
<organism evidence="2 3">
    <name type="scientific">Mucor lusitanicus CBS 277.49</name>
    <dbReference type="NCBI Taxonomy" id="747725"/>
    <lineage>
        <taxon>Eukaryota</taxon>
        <taxon>Fungi</taxon>
        <taxon>Fungi incertae sedis</taxon>
        <taxon>Mucoromycota</taxon>
        <taxon>Mucoromycotina</taxon>
        <taxon>Mucoromycetes</taxon>
        <taxon>Mucorales</taxon>
        <taxon>Mucorineae</taxon>
        <taxon>Mucoraceae</taxon>
        <taxon>Mucor</taxon>
    </lineage>
</organism>
<dbReference type="VEuPathDB" id="FungiDB:MUCCIDRAFT_109600"/>
<dbReference type="Gene3D" id="1.10.472.10">
    <property type="entry name" value="Cyclin-like"/>
    <property type="match status" value="1"/>
</dbReference>
<feature type="compositionally biased region" description="Basic and acidic residues" evidence="1">
    <location>
        <begin position="212"/>
        <end position="238"/>
    </location>
</feature>
<feature type="compositionally biased region" description="Polar residues" evidence="1">
    <location>
        <begin position="291"/>
        <end position="315"/>
    </location>
</feature>
<dbReference type="GO" id="GO:0006270">
    <property type="term" value="P:DNA replication initiation"/>
    <property type="evidence" value="ECO:0007669"/>
    <property type="project" value="TreeGrafter"/>
</dbReference>
<name>A0A162T8W0_MUCCL</name>
<dbReference type="Proteomes" id="UP000077051">
    <property type="component" value="Unassembled WGS sequence"/>
</dbReference>
<gene>
    <name evidence="2" type="ORF">MUCCIDRAFT_109600</name>
</gene>
<dbReference type="EMBL" id="AMYB01000004">
    <property type="protein sequence ID" value="OAD02762.1"/>
    <property type="molecule type" value="Genomic_DNA"/>
</dbReference>
<dbReference type="OrthoDB" id="5552484at2759"/>
<dbReference type="AlphaFoldDB" id="A0A162T8W0"/>
<dbReference type="PANTHER" id="PTHR13394:SF0">
    <property type="entry name" value="ORIGIN RECOGNITION COMPLEX SUBUNIT 6"/>
    <property type="match status" value="1"/>
</dbReference>
<feature type="compositionally biased region" description="Basic residues" evidence="1">
    <location>
        <begin position="200"/>
        <end position="211"/>
    </location>
</feature>
<comment type="caution">
    <text evidence="2">The sequence shown here is derived from an EMBL/GenBank/DDBJ whole genome shotgun (WGS) entry which is preliminary data.</text>
</comment>
<evidence type="ECO:0000256" key="1">
    <source>
        <dbReference type="SAM" id="MobiDB-lite"/>
    </source>
</evidence>
<dbReference type="InterPro" id="IPR020529">
    <property type="entry name" value="ORC6_met/pln"/>
</dbReference>
<feature type="region of interest" description="Disordered" evidence="1">
    <location>
        <begin position="200"/>
        <end position="335"/>
    </location>
</feature>
<protein>
    <recommendedName>
        <fullName evidence="4">Origin recognition complex subunit 6</fullName>
    </recommendedName>
</protein>
<sequence>MSNPITFCLARLNLEDNIKVKQRTEEFHGQLSSVPAKFFDSGPNLKVVICIQLAYESLGNLDWDIGLGSRLAGCNTSAYEKALSLCRKRLDIRPTITFDALTIALGSSTMLGPVQELWDYFVQEYPNKFTGVDKRNAIQDLEMAAWKGAAVFCCAKAHGDTLSKDRLHTLCFCTKPELSQCIKTVERTCLAKLNELKARSRKSLRSTHSRAPKKEVKAVKEVKVAREVRAAREMKEKSTPQPMDIDGPPSEVNNQPKVAHNHAVEPSKPQTATSNQQKTPIVQQKGPGNPQKPTSVPQKTPNNQQKPSSTQQTAPTVKASKRPRTDDSAPKKKKIRTVSGIVSMINEQDYTTTKRFLEFCQWKSSMINQLQRAS</sequence>
<evidence type="ECO:0000313" key="2">
    <source>
        <dbReference type="EMBL" id="OAD02762.1"/>
    </source>
</evidence>
<dbReference type="GO" id="GO:0005664">
    <property type="term" value="C:nuclear origin of replication recognition complex"/>
    <property type="evidence" value="ECO:0007669"/>
    <property type="project" value="InterPro"/>
</dbReference>
<keyword evidence="3" id="KW-1185">Reference proteome</keyword>
<feature type="compositionally biased region" description="Polar residues" evidence="1">
    <location>
        <begin position="268"/>
        <end position="282"/>
    </location>
</feature>
<dbReference type="PANTHER" id="PTHR13394">
    <property type="entry name" value="ORIGIN RECOGNITION COMPLEX SUBUNIT 6"/>
    <property type="match status" value="1"/>
</dbReference>
<reference evidence="2 3" key="1">
    <citation type="submission" date="2015-06" db="EMBL/GenBank/DDBJ databases">
        <title>Expansion of signal transduction pathways in fungi by whole-genome duplication.</title>
        <authorList>
            <consortium name="DOE Joint Genome Institute"/>
            <person name="Corrochano L.M."/>
            <person name="Kuo A."/>
            <person name="Marcet-Houben M."/>
            <person name="Polaino S."/>
            <person name="Salamov A."/>
            <person name="Villalobos J.M."/>
            <person name="Alvarez M.I."/>
            <person name="Avalos J."/>
            <person name="Benito E.P."/>
            <person name="Benoit I."/>
            <person name="Burger G."/>
            <person name="Camino L.P."/>
            <person name="Canovas D."/>
            <person name="Cerda-Olmedo E."/>
            <person name="Cheng J.-F."/>
            <person name="Dominguez A."/>
            <person name="Elias M."/>
            <person name="Eslava A.P."/>
            <person name="Glaser F."/>
            <person name="Grimwood J."/>
            <person name="Gutierrez G."/>
            <person name="Heitman J."/>
            <person name="Henrissat B."/>
            <person name="Iturriaga E.A."/>
            <person name="Lang B.F."/>
            <person name="Lavin J.L."/>
            <person name="Lee S."/>
            <person name="Li W."/>
            <person name="Lindquist E."/>
            <person name="Lopez-Garcia S."/>
            <person name="Luque E.M."/>
            <person name="Marcos A.T."/>
            <person name="Martin J."/>
            <person name="Mccluskey K."/>
            <person name="Medina H.R."/>
            <person name="Miralles-Duran A."/>
            <person name="Miyazaki A."/>
            <person name="Munoz-Torres E."/>
            <person name="Oguiza J.A."/>
            <person name="Ohm R."/>
            <person name="Olmedo M."/>
            <person name="Orejas M."/>
            <person name="Ortiz-Castellanos L."/>
            <person name="Pisabarro A.G."/>
            <person name="Rodriguez-Romero J."/>
            <person name="Ruiz-Herrera J."/>
            <person name="Ruiz-Vazquez R."/>
            <person name="Sanz C."/>
            <person name="Schackwitz W."/>
            <person name="Schmutz J."/>
            <person name="Shahriari M."/>
            <person name="Shelest E."/>
            <person name="Silva-Franco F."/>
            <person name="Soanes D."/>
            <person name="Syed K."/>
            <person name="Tagua V.G."/>
            <person name="Talbot N.J."/>
            <person name="Thon M."/>
            <person name="De Vries R.P."/>
            <person name="Wiebenga A."/>
            <person name="Yadav J.S."/>
            <person name="Braun E.L."/>
            <person name="Baker S."/>
            <person name="Garre V."/>
            <person name="Horwitz B."/>
            <person name="Torres-Martinez S."/>
            <person name="Idnurm A."/>
            <person name="Herrera-Estrella A."/>
            <person name="Gabaldon T."/>
            <person name="Grigoriev I.V."/>
        </authorList>
    </citation>
    <scope>NUCLEOTIDE SEQUENCE [LARGE SCALE GENOMIC DNA]</scope>
    <source>
        <strain evidence="2 3">CBS 277.49</strain>
    </source>
</reference>
<evidence type="ECO:0008006" key="4">
    <source>
        <dbReference type="Google" id="ProtNLM"/>
    </source>
</evidence>